<dbReference type="GO" id="GO:0005783">
    <property type="term" value="C:endoplasmic reticulum"/>
    <property type="evidence" value="ECO:0007669"/>
    <property type="project" value="TreeGrafter"/>
</dbReference>
<evidence type="ECO:0000256" key="6">
    <source>
        <dbReference type="SAM" id="Phobius"/>
    </source>
</evidence>
<dbReference type="OrthoDB" id="536545at2759"/>
<dbReference type="SMART" id="SM01021">
    <property type="entry name" value="Bac_rhodopsin"/>
    <property type="match status" value="1"/>
</dbReference>
<evidence type="ECO:0000313" key="8">
    <source>
        <dbReference type="Proteomes" id="UP000292702"/>
    </source>
</evidence>
<evidence type="ECO:0000256" key="1">
    <source>
        <dbReference type="ARBA" id="ARBA00004141"/>
    </source>
</evidence>
<dbReference type="PANTHER" id="PTHR28286">
    <property type="match status" value="1"/>
</dbReference>
<reference evidence="7 8" key="1">
    <citation type="submission" date="2018-11" db="EMBL/GenBank/DDBJ databases">
        <title>Genome assembly of Steccherinum ochraceum LE-BIN_3174, the white-rot fungus of the Steccherinaceae family (The Residual Polyporoid clade, Polyporales, Basidiomycota).</title>
        <authorList>
            <person name="Fedorova T.V."/>
            <person name="Glazunova O.A."/>
            <person name="Landesman E.O."/>
            <person name="Moiseenko K.V."/>
            <person name="Psurtseva N.V."/>
            <person name="Savinova O.S."/>
            <person name="Shakhova N.V."/>
            <person name="Tyazhelova T.V."/>
            <person name="Vasina D.V."/>
        </authorList>
    </citation>
    <scope>NUCLEOTIDE SEQUENCE [LARGE SCALE GENOMIC DNA]</scope>
    <source>
        <strain evidence="7 8">LE-BIN_3174</strain>
    </source>
</reference>
<comment type="similarity">
    <text evidence="2">Belongs to the archaeal/bacterial/fungal opsin family.</text>
</comment>
<evidence type="ECO:0000256" key="3">
    <source>
        <dbReference type="ARBA" id="ARBA00022692"/>
    </source>
</evidence>
<gene>
    <name evidence="7" type="ORF">EIP91_009284</name>
</gene>
<keyword evidence="5 6" id="KW-0472">Membrane</keyword>
<comment type="subcellular location">
    <subcellularLocation>
        <location evidence="1">Membrane</location>
        <topology evidence="1">Multi-pass membrane protein</topology>
    </subcellularLocation>
</comment>
<accession>A0A4R0R1U3</accession>
<protein>
    <recommendedName>
        <fullName evidence="9">Ion channel activity</fullName>
    </recommendedName>
</protein>
<name>A0A4R0R1U3_9APHY</name>
<feature type="transmembrane region" description="Helical" evidence="6">
    <location>
        <begin position="182"/>
        <end position="208"/>
    </location>
</feature>
<dbReference type="InterPro" id="IPR001425">
    <property type="entry name" value="Arc/bac/fun_rhodopsins"/>
</dbReference>
<dbReference type="GO" id="GO:0005886">
    <property type="term" value="C:plasma membrane"/>
    <property type="evidence" value="ECO:0007669"/>
    <property type="project" value="TreeGrafter"/>
</dbReference>
<feature type="transmembrane region" description="Helical" evidence="6">
    <location>
        <begin position="151"/>
        <end position="170"/>
    </location>
</feature>
<keyword evidence="8" id="KW-1185">Reference proteome</keyword>
<dbReference type="Proteomes" id="UP000292702">
    <property type="component" value="Unassembled WGS sequence"/>
</dbReference>
<dbReference type="PANTHER" id="PTHR28286:SF1">
    <property type="entry name" value="30 KDA HEAT SHOCK PROTEIN-RELATED"/>
    <property type="match status" value="1"/>
</dbReference>
<evidence type="ECO:0008006" key="9">
    <source>
        <dbReference type="Google" id="ProtNLM"/>
    </source>
</evidence>
<sequence length="277" mass="30672">MANHALDLNPPNADLHISVNGSDWLWAAFSIFGVSLLVMIVLDFMRPRGTRLFHQIAIIILTTGSLAYFSMASDLGATPIPVEFRGDGSDPTRQIWYVRYIQWFITFPLLLLEVLLTTGLSLSDILTTLFMAITLVIAGLVGALVHSTYKWGFFTFGAAALFYIWYVLLWHGSRTTFAANGIFRSSYVLASSYIAFMLLTYPICWALAEGSNVISPTSEMIWYGILDVITGPVFLFFFVFQLRNVDYATFGLTSGKFTAPADGVYSKAAEAGVRESA</sequence>
<dbReference type="Gene3D" id="1.20.1070.10">
    <property type="entry name" value="Rhodopsin 7-helix transmembrane proteins"/>
    <property type="match status" value="1"/>
</dbReference>
<feature type="transmembrane region" description="Helical" evidence="6">
    <location>
        <begin position="220"/>
        <end position="240"/>
    </location>
</feature>
<keyword evidence="3 6" id="KW-0812">Transmembrane</keyword>
<dbReference type="FunFam" id="1.20.1070.10:FF:000160">
    <property type="entry name" value="Related to Opsin-1"/>
    <property type="match status" value="1"/>
</dbReference>
<dbReference type="SUPFAM" id="SSF81321">
    <property type="entry name" value="Family A G protein-coupled receptor-like"/>
    <property type="match status" value="1"/>
</dbReference>
<dbReference type="EMBL" id="RWJN01000525">
    <property type="protein sequence ID" value="TCD60931.1"/>
    <property type="molecule type" value="Genomic_DNA"/>
</dbReference>
<evidence type="ECO:0000313" key="7">
    <source>
        <dbReference type="EMBL" id="TCD60931.1"/>
    </source>
</evidence>
<comment type="caution">
    <text evidence="7">The sequence shown here is derived from an EMBL/GenBank/DDBJ whole genome shotgun (WGS) entry which is preliminary data.</text>
</comment>
<evidence type="ECO:0000256" key="4">
    <source>
        <dbReference type="ARBA" id="ARBA00022989"/>
    </source>
</evidence>
<dbReference type="Pfam" id="PF01036">
    <property type="entry name" value="Bac_rhodopsin"/>
    <property type="match status" value="1"/>
</dbReference>
<dbReference type="CDD" id="cd15239">
    <property type="entry name" value="7tm_YRO2_fungal-like"/>
    <property type="match status" value="1"/>
</dbReference>
<feature type="transmembrane region" description="Helical" evidence="6">
    <location>
        <begin position="52"/>
        <end position="71"/>
    </location>
</feature>
<dbReference type="AlphaFoldDB" id="A0A4R0R1U3"/>
<evidence type="ECO:0000256" key="5">
    <source>
        <dbReference type="ARBA" id="ARBA00023136"/>
    </source>
</evidence>
<evidence type="ECO:0000256" key="2">
    <source>
        <dbReference type="ARBA" id="ARBA00008130"/>
    </source>
</evidence>
<feature type="transmembrane region" description="Helical" evidence="6">
    <location>
        <begin position="24"/>
        <end position="45"/>
    </location>
</feature>
<dbReference type="PRINTS" id="PR00251">
    <property type="entry name" value="BACTRLOPSIN"/>
</dbReference>
<feature type="transmembrane region" description="Helical" evidence="6">
    <location>
        <begin position="100"/>
        <end position="118"/>
    </location>
</feature>
<dbReference type="InterPro" id="IPR043476">
    <property type="entry name" value="Yro2-like_7TM"/>
</dbReference>
<organism evidence="7 8">
    <name type="scientific">Steccherinum ochraceum</name>
    <dbReference type="NCBI Taxonomy" id="92696"/>
    <lineage>
        <taxon>Eukaryota</taxon>
        <taxon>Fungi</taxon>
        <taxon>Dikarya</taxon>
        <taxon>Basidiomycota</taxon>
        <taxon>Agaricomycotina</taxon>
        <taxon>Agaricomycetes</taxon>
        <taxon>Polyporales</taxon>
        <taxon>Steccherinaceae</taxon>
        <taxon>Steccherinum</taxon>
    </lineage>
</organism>
<proteinExistence type="inferred from homology"/>
<feature type="transmembrane region" description="Helical" evidence="6">
    <location>
        <begin position="125"/>
        <end position="145"/>
    </location>
</feature>
<keyword evidence="4 6" id="KW-1133">Transmembrane helix</keyword>